<dbReference type="InterPro" id="IPR004856">
    <property type="entry name" value="Glyco_trans_ALG6/ALG8"/>
</dbReference>
<feature type="transmembrane region" description="Helical" evidence="10">
    <location>
        <begin position="217"/>
        <end position="238"/>
    </location>
</feature>
<evidence type="ECO:0000313" key="11">
    <source>
        <dbReference type="EMBL" id="KNC47394.1"/>
    </source>
</evidence>
<sequence>MPTAETGTGAWSVAGAVLAVLAAGVVVRAAVSVGPYSGWDSPPRWGDYEAQRHWMELTQVLGPTEWYRNSSRNDLDYWGLDYPPLQAYHAKAFGWLAAALEPSMVAETVSRGYASASSKALMRGSALVSDVLFFALPALAALPIALRLGVVRSRAALLAALWALWLQPGHILIDHGHFQYNCVALGLVLAAINSWCAGAPAVAAAAFIGAVYFKHMALYFALPVFFAVVGMALAARSWGGTFRFIALNASVVLVATAVVWLPWLLPTADGTMPWDADSPLAAALSRLFPWQRGLFEDKVASAWCVFDPILRIKTKWSMAGQRTLTMGVTLAATLPSSVMAAMVLARGGVAPGGTLSPAGRSALTLSLAAGGLAFFLFSYHVHEKSILFPMLPLSLLAPAAPLEIMWLSVAAVFSMFHLLVRDGLAVTYLGVVLIFCMGMVVLTGGRARFGLWSAGAMAVSAAGMVMLHAADAFVAPPAALPYLWAHAFAVWSFAHFAAAWLVCNVSLFGAVRARATTHAKTD</sequence>
<dbReference type="GO" id="GO:0042281">
    <property type="term" value="F:dolichyl pyrophosphate Man9GlcNAc2 alpha-1,3-glucosyltransferase activity"/>
    <property type="evidence" value="ECO:0007669"/>
    <property type="project" value="TreeGrafter"/>
</dbReference>
<gene>
    <name evidence="11" type="ORF">AMSG_03828</name>
</gene>
<feature type="transmembrane region" description="Helical" evidence="10">
    <location>
        <begin position="393"/>
        <end position="419"/>
    </location>
</feature>
<dbReference type="EC" id="2.4.1.-" evidence="10"/>
<feature type="transmembrane region" description="Helical" evidence="10">
    <location>
        <begin position="155"/>
        <end position="173"/>
    </location>
</feature>
<accession>A0A0L0D4Y5</accession>
<evidence type="ECO:0000256" key="1">
    <source>
        <dbReference type="ARBA" id="ARBA00004477"/>
    </source>
</evidence>
<dbReference type="eggNOG" id="KOG2575">
    <property type="taxonomic scope" value="Eukaryota"/>
</dbReference>
<keyword evidence="4 10" id="KW-0328">Glycosyltransferase</keyword>
<feature type="transmembrane region" description="Helical" evidence="10">
    <location>
        <begin position="185"/>
        <end position="210"/>
    </location>
</feature>
<evidence type="ECO:0000256" key="5">
    <source>
        <dbReference type="ARBA" id="ARBA00022679"/>
    </source>
</evidence>
<feature type="transmembrane region" description="Helical" evidence="10">
    <location>
        <begin position="449"/>
        <end position="470"/>
    </location>
</feature>
<keyword evidence="9 10" id="KW-0472">Membrane</keyword>
<feature type="transmembrane region" description="Helical" evidence="10">
    <location>
        <begin position="482"/>
        <end position="511"/>
    </location>
</feature>
<proteinExistence type="inferred from homology"/>
<protein>
    <recommendedName>
        <fullName evidence="10">Alpha-1,3-glucosyltransferase</fullName>
        <ecNumber evidence="10">2.4.1.-</ecNumber>
    </recommendedName>
</protein>
<dbReference type="PANTHER" id="PTHR12413">
    <property type="entry name" value="DOLICHYL GLYCOSYLTRANSFERASE"/>
    <property type="match status" value="1"/>
</dbReference>
<feature type="transmembrane region" description="Helical" evidence="10">
    <location>
        <begin position="244"/>
        <end position="265"/>
    </location>
</feature>
<evidence type="ECO:0000256" key="8">
    <source>
        <dbReference type="ARBA" id="ARBA00022989"/>
    </source>
</evidence>
<feature type="transmembrane region" description="Helical" evidence="10">
    <location>
        <begin position="425"/>
        <end position="442"/>
    </location>
</feature>
<dbReference type="GO" id="GO:0005789">
    <property type="term" value="C:endoplasmic reticulum membrane"/>
    <property type="evidence" value="ECO:0007669"/>
    <property type="project" value="UniProtKB-SubCell"/>
</dbReference>
<comment type="pathway">
    <text evidence="2 10">Protein modification; protein glycosylation.</text>
</comment>
<feature type="transmembrane region" description="Helical" evidence="10">
    <location>
        <begin position="323"/>
        <end position="343"/>
    </location>
</feature>
<evidence type="ECO:0000313" key="12">
    <source>
        <dbReference type="Proteomes" id="UP000054408"/>
    </source>
</evidence>
<evidence type="ECO:0000256" key="6">
    <source>
        <dbReference type="ARBA" id="ARBA00022692"/>
    </source>
</evidence>
<keyword evidence="5 10" id="KW-0808">Transferase</keyword>
<reference evidence="11 12" key="1">
    <citation type="submission" date="2010-05" db="EMBL/GenBank/DDBJ databases">
        <title>The Genome Sequence of Thecamonas trahens ATCC 50062.</title>
        <authorList>
            <consortium name="The Broad Institute Genome Sequencing Platform"/>
            <person name="Russ C."/>
            <person name="Cuomo C."/>
            <person name="Shea T."/>
            <person name="Young S.K."/>
            <person name="Zeng Q."/>
            <person name="Koehrsen M."/>
            <person name="Haas B."/>
            <person name="Borodovsky M."/>
            <person name="Guigo R."/>
            <person name="Alvarado L."/>
            <person name="Berlin A."/>
            <person name="Bochicchio J."/>
            <person name="Borenstein D."/>
            <person name="Chapman S."/>
            <person name="Chen Z."/>
            <person name="Freedman E."/>
            <person name="Gellesch M."/>
            <person name="Goldberg J."/>
            <person name="Griggs A."/>
            <person name="Gujja S."/>
            <person name="Heilman E."/>
            <person name="Heiman D."/>
            <person name="Hepburn T."/>
            <person name="Howarth C."/>
            <person name="Jen D."/>
            <person name="Larson L."/>
            <person name="Mehta T."/>
            <person name="Park D."/>
            <person name="Pearson M."/>
            <person name="Roberts A."/>
            <person name="Saif S."/>
            <person name="Shenoy N."/>
            <person name="Sisk P."/>
            <person name="Stolte C."/>
            <person name="Sykes S."/>
            <person name="Thomson T."/>
            <person name="Walk T."/>
            <person name="White J."/>
            <person name="Yandava C."/>
            <person name="Burger G."/>
            <person name="Gray M.W."/>
            <person name="Holland P.W.H."/>
            <person name="King N."/>
            <person name="Lang F.B.F."/>
            <person name="Roger A.J."/>
            <person name="Ruiz-Trillo I."/>
            <person name="Lander E."/>
            <person name="Nusbaum C."/>
        </authorList>
    </citation>
    <scope>NUCLEOTIDE SEQUENCE [LARGE SCALE GENOMIC DNA]</scope>
    <source>
        <strain evidence="11 12">ATCC 50062</strain>
    </source>
</reference>
<evidence type="ECO:0000256" key="10">
    <source>
        <dbReference type="RuleBase" id="RU363110"/>
    </source>
</evidence>
<dbReference type="UniPathway" id="UPA00378"/>
<dbReference type="RefSeq" id="XP_013759732.1">
    <property type="nucleotide sequence ID" value="XM_013904278.1"/>
</dbReference>
<dbReference type="GeneID" id="25563401"/>
<dbReference type="AlphaFoldDB" id="A0A0L0D4Y5"/>
<keyword evidence="6 10" id="KW-0812">Transmembrane</keyword>
<feature type="transmembrane region" description="Helical" evidence="10">
    <location>
        <begin position="131"/>
        <end position="148"/>
    </location>
</feature>
<evidence type="ECO:0000256" key="4">
    <source>
        <dbReference type="ARBA" id="ARBA00022676"/>
    </source>
</evidence>
<dbReference type="PANTHER" id="PTHR12413:SF1">
    <property type="entry name" value="DOLICHYL PYROPHOSPHATE MAN9GLCNAC2 ALPHA-1,3-GLUCOSYLTRANSFERASE"/>
    <property type="match status" value="1"/>
</dbReference>
<keyword evidence="12" id="KW-1185">Reference proteome</keyword>
<evidence type="ECO:0000256" key="3">
    <source>
        <dbReference type="ARBA" id="ARBA00008715"/>
    </source>
</evidence>
<dbReference type="OrthoDB" id="4983at2759"/>
<dbReference type="EMBL" id="GL349446">
    <property type="protein sequence ID" value="KNC47394.1"/>
    <property type="molecule type" value="Genomic_DNA"/>
</dbReference>
<dbReference type="Proteomes" id="UP000054408">
    <property type="component" value="Unassembled WGS sequence"/>
</dbReference>
<feature type="transmembrane region" description="Helical" evidence="10">
    <location>
        <begin position="363"/>
        <end position="381"/>
    </location>
</feature>
<organism evidence="11 12">
    <name type="scientific">Thecamonas trahens ATCC 50062</name>
    <dbReference type="NCBI Taxonomy" id="461836"/>
    <lineage>
        <taxon>Eukaryota</taxon>
        <taxon>Apusozoa</taxon>
        <taxon>Apusomonadida</taxon>
        <taxon>Apusomonadidae</taxon>
        <taxon>Thecamonas</taxon>
    </lineage>
</organism>
<dbReference type="STRING" id="461836.A0A0L0D4Y5"/>
<evidence type="ECO:0000256" key="9">
    <source>
        <dbReference type="ARBA" id="ARBA00023136"/>
    </source>
</evidence>
<evidence type="ECO:0000256" key="2">
    <source>
        <dbReference type="ARBA" id="ARBA00004922"/>
    </source>
</evidence>
<dbReference type="Pfam" id="PF03155">
    <property type="entry name" value="Alg6_Alg8"/>
    <property type="match status" value="1"/>
</dbReference>
<name>A0A0L0D4Y5_THETB</name>
<keyword evidence="7 10" id="KW-0256">Endoplasmic reticulum</keyword>
<evidence type="ECO:0000256" key="7">
    <source>
        <dbReference type="ARBA" id="ARBA00022824"/>
    </source>
</evidence>
<keyword evidence="8 10" id="KW-1133">Transmembrane helix</keyword>
<comment type="similarity">
    <text evidence="3 10">Belongs to the ALG6/ALG8 glucosyltransferase family.</text>
</comment>
<comment type="subcellular location">
    <subcellularLocation>
        <location evidence="1 10">Endoplasmic reticulum membrane</location>
        <topology evidence="1 10">Multi-pass membrane protein</topology>
    </subcellularLocation>
</comment>
<dbReference type="OMA" id="FQVPPMH"/>